<name>A0A7H4P2M2_9ENTR</name>
<keyword evidence="1" id="KW-1133">Transmembrane helix</keyword>
<keyword evidence="1" id="KW-0812">Transmembrane</keyword>
<feature type="transmembrane region" description="Helical" evidence="1">
    <location>
        <begin position="42"/>
        <end position="60"/>
    </location>
</feature>
<proteinExistence type="predicted"/>
<dbReference type="Proteomes" id="UP000254571">
    <property type="component" value="Unassembled WGS sequence"/>
</dbReference>
<feature type="transmembrane region" description="Helical" evidence="1">
    <location>
        <begin position="66"/>
        <end position="86"/>
    </location>
</feature>
<gene>
    <name evidence="2" type="primary">aaeB_2</name>
    <name evidence="2" type="ORF">NCTC9149_03112</name>
</gene>
<reference evidence="2 3" key="1">
    <citation type="submission" date="2018-06" db="EMBL/GenBank/DDBJ databases">
        <authorList>
            <consortium name="Pathogen Informatics"/>
            <person name="Doyle S."/>
        </authorList>
    </citation>
    <scope>NUCLEOTIDE SEQUENCE [LARGE SCALE GENOMIC DNA]</scope>
    <source>
        <strain evidence="2 3">NCTC9149</strain>
    </source>
</reference>
<accession>A0A7H4P2M2</accession>
<evidence type="ECO:0000313" key="3">
    <source>
        <dbReference type="Proteomes" id="UP000254571"/>
    </source>
</evidence>
<dbReference type="EMBL" id="UGMX01000002">
    <property type="protein sequence ID" value="STW06687.1"/>
    <property type="molecule type" value="Genomic_DNA"/>
</dbReference>
<dbReference type="InterPro" id="IPR006726">
    <property type="entry name" value="PHBA_efflux_AaeB/fusaric-R"/>
</dbReference>
<dbReference type="GO" id="GO:0022857">
    <property type="term" value="F:transmembrane transporter activity"/>
    <property type="evidence" value="ECO:0007669"/>
    <property type="project" value="InterPro"/>
</dbReference>
<sequence>MCLALSVAYWLNLDEPYWAMTSAAVVSFPTVGGVISKSFGRIAGSLLGACAALLLAGHTLNDPWLFLFSISAWIALCTWACAMFTITSPTLSSSQAIPARSSLSGYQYH</sequence>
<dbReference type="GO" id="GO:0005886">
    <property type="term" value="C:plasma membrane"/>
    <property type="evidence" value="ECO:0007669"/>
    <property type="project" value="InterPro"/>
</dbReference>
<evidence type="ECO:0000313" key="2">
    <source>
        <dbReference type="EMBL" id="STW06687.1"/>
    </source>
</evidence>
<keyword evidence="1" id="KW-0472">Membrane</keyword>
<dbReference type="AlphaFoldDB" id="A0A7H4P2M2"/>
<protein>
    <submittedName>
        <fullName evidence="2">Fusaric acid resistance protein</fullName>
    </submittedName>
</protein>
<organism evidence="2 3">
    <name type="scientific">Klebsiella grimontii</name>
    <dbReference type="NCBI Taxonomy" id="2058152"/>
    <lineage>
        <taxon>Bacteria</taxon>
        <taxon>Pseudomonadati</taxon>
        <taxon>Pseudomonadota</taxon>
        <taxon>Gammaproteobacteria</taxon>
        <taxon>Enterobacterales</taxon>
        <taxon>Enterobacteriaceae</taxon>
        <taxon>Klebsiella/Raoultella group</taxon>
        <taxon>Klebsiella</taxon>
    </lineage>
</organism>
<dbReference type="Pfam" id="PF04632">
    <property type="entry name" value="FUSC"/>
    <property type="match status" value="1"/>
</dbReference>
<comment type="caution">
    <text evidence="2">The sequence shown here is derived from an EMBL/GenBank/DDBJ whole genome shotgun (WGS) entry which is preliminary data.</text>
</comment>
<evidence type="ECO:0000256" key="1">
    <source>
        <dbReference type="SAM" id="Phobius"/>
    </source>
</evidence>